<feature type="domain" description="VTT" evidence="3">
    <location>
        <begin position="29"/>
        <end position="154"/>
    </location>
</feature>
<evidence type="ECO:0000313" key="5">
    <source>
        <dbReference type="Proteomes" id="UP000244016"/>
    </source>
</evidence>
<dbReference type="InterPro" id="IPR051311">
    <property type="entry name" value="DedA_domain"/>
</dbReference>
<proteinExistence type="inferred from homology"/>
<dbReference type="AlphaFoldDB" id="A0A2T5G497"/>
<feature type="transmembrane region" description="Helical" evidence="2">
    <location>
        <begin position="49"/>
        <end position="71"/>
    </location>
</feature>
<sequence length="200" mass="22380">MSSWMQAVLDFLAAFGPWGLLVALTIEVIPSEIALAVFGVLVAQGKVSFPEAMCAGILGGITSQLLLYLAGRYGGRPFVERYGRYVFLFPHHIERAERWFAHFGPGAVFSGRFVPVLRHAISIPAGMVRMPLGKFVLYTGLAAVPWTWFFLQLGMAFVQDRVLLEREVHRYTLPFVAFALVTFVAYVAFVKYTRAASRRK</sequence>
<accession>A0A2T5G497</accession>
<dbReference type="Proteomes" id="UP000244016">
    <property type="component" value="Unassembled WGS sequence"/>
</dbReference>
<gene>
    <name evidence="4" type="ORF">BLITH_1227</name>
</gene>
<dbReference type="PANTHER" id="PTHR42709">
    <property type="entry name" value="ALKALINE PHOSPHATASE LIKE PROTEIN"/>
    <property type="match status" value="1"/>
</dbReference>
<feature type="transmembrane region" description="Helical" evidence="2">
    <location>
        <begin position="135"/>
        <end position="159"/>
    </location>
</feature>
<organism evidence="4 5">
    <name type="scientific">Brockia lithotrophica</name>
    <dbReference type="NCBI Taxonomy" id="933949"/>
    <lineage>
        <taxon>Bacteria</taxon>
        <taxon>Bacillati</taxon>
        <taxon>Bacillota</taxon>
        <taxon>Bacilli</taxon>
        <taxon>Bacillales</taxon>
        <taxon>Bacillales Family X. Incertae Sedis</taxon>
        <taxon>Brockia</taxon>
    </lineage>
</organism>
<evidence type="ECO:0000256" key="1">
    <source>
        <dbReference type="ARBA" id="ARBA00010792"/>
    </source>
</evidence>
<keyword evidence="2" id="KW-1133">Transmembrane helix</keyword>
<dbReference type="Pfam" id="PF09335">
    <property type="entry name" value="VTT_dom"/>
    <property type="match status" value="1"/>
</dbReference>
<dbReference type="InterPro" id="IPR032816">
    <property type="entry name" value="VTT_dom"/>
</dbReference>
<reference evidence="4 5" key="1">
    <citation type="submission" date="2017-08" db="EMBL/GenBank/DDBJ databases">
        <title>Burning lignite coal seam in the remote Altai Mountains harbors a hydrogen-driven thermophilic microbial community.</title>
        <authorList>
            <person name="Kadnikov V.V."/>
            <person name="Mardanov A.V."/>
            <person name="Ivasenko D."/>
            <person name="Beletsky A.V."/>
            <person name="Karnachuk O.V."/>
            <person name="Ravin N.V."/>
        </authorList>
    </citation>
    <scope>NUCLEOTIDE SEQUENCE [LARGE SCALE GENOMIC DNA]</scope>
    <source>
        <strain evidence="4">AL31</strain>
    </source>
</reference>
<feature type="transmembrane region" description="Helical" evidence="2">
    <location>
        <begin position="7"/>
        <end position="29"/>
    </location>
</feature>
<evidence type="ECO:0000313" key="4">
    <source>
        <dbReference type="EMBL" id="PTQ50989.1"/>
    </source>
</evidence>
<name>A0A2T5G497_9BACL</name>
<evidence type="ECO:0000259" key="3">
    <source>
        <dbReference type="Pfam" id="PF09335"/>
    </source>
</evidence>
<evidence type="ECO:0000256" key="2">
    <source>
        <dbReference type="SAM" id="Phobius"/>
    </source>
</evidence>
<dbReference type="PANTHER" id="PTHR42709:SF8">
    <property type="entry name" value="UNDECAPRENYL PHOSPHATE TRANSPORTER A"/>
    <property type="match status" value="1"/>
</dbReference>
<keyword evidence="2" id="KW-0812">Transmembrane</keyword>
<comment type="caution">
    <text evidence="4">The sequence shown here is derived from an EMBL/GenBank/DDBJ whole genome shotgun (WGS) entry which is preliminary data.</text>
</comment>
<protein>
    <submittedName>
        <fullName evidence="4">DedA family protein</fullName>
    </submittedName>
</protein>
<dbReference type="GO" id="GO:0005886">
    <property type="term" value="C:plasma membrane"/>
    <property type="evidence" value="ECO:0007669"/>
    <property type="project" value="TreeGrafter"/>
</dbReference>
<dbReference type="EMBL" id="PEBW01000008">
    <property type="protein sequence ID" value="PTQ50989.1"/>
    <property type="molecule type" value="Genomic_DNA"/>
</dbReference>
<feature type="transmembrane region" description="Helical" evidence="2">
    <location>
        <begin position="171"/>
        <end position="190"/>
    </location>
</feature>
<comment type="similarity">
    <text evidence="1">Belongs to the DedA family.</text>
</comment>
<keyword evidence="2" id="KW-0472">Membrane</keyword>